<evidence type="ECO:0000313" key="1">
    <source>
        <dbReference type="EMBL" id="TGY65564.1"/>
    </source>
</evidence>
<proteinExistence type="predicted"/>
<name>A0AC61R6B7_9FIRM</name>
<comment type="caution">
    <text evidence="1">The sequence shown here is derived from an EMBL/GenBank/DDBJ whole genome shotgun (WGS) entry which is preliminary data.</text>
</comment>
<dbReference type="EMBL" id="SRYG01000016">
    <property type="protein sequence ID" value="TGY65564.1"/>
    <property type="molecule type" value="Genomic_DNA"/>
</dbReference>
<dbReference type="Proteomes" id="UP000308836">
    <property type="component" value="Unassembled WGS sequence"/>
</dbReference>
<keyword evidence="2" id="KW-1185">Reference proteome</keyword>
<gene>
    <name evidence="1" type="ORF">E5336_08350</name>
</gene>
<protein>
    <submittedName>
        <fullName evidence="1">Uncharacterized protein</fullName>
    </submittedName>
</protein>
<accession>A0AC61R6B7</accession>
<organism evidence="1 2">
    <name type="scientific">Dubosiella muris</name>
    <dbReference type="NCBI Taxonomy" id="3038133"/>
    <lineage>
        <taxon>Bacteria</taxon>
        <taxon>Bacillati</taxon>
        <taxon>Bacillota</taxon>
        <taxon>Erysipelotrichia</taxon>
        <taxon>Erysipelotrichales</taxon>
        <taxon>Erysipelotrichaceae</taxon>
        <taxon>Dubosiella</taxon>
    </lineage>
</organism>
<evidence type="ECO:0000313" key="2">
    <source>
        <dbReference type="Proteomes" id="UP000308836"/>
    </source>
</evidence>
<reference evidence="1" key="1">
    <citation type="submission" date="2019-04" db="EMBL/GenBank/DDBJ databases">
        <title>Microbes associate with the intestines of laboratory mice.</title>
        <authorList>
            <person name="Navarre W."/>
            <person name="Wong E."/>
            <person name="Huang K."/>
            <person name="Tropini C."/>
            <person name="Ng K."/>
            <person name="Yu B."/>
        </authorList>
    </citation>
    <scope>NUCLEOTIDE SEQUENCE</scope>
    <source>
        <strain evidence="1">NM09_H32</strain>
    </source>
</reference>
<sequence>MIQIVSDFVPFYGLIVLGGIGWLFLLIGLQCMQFAAKLNGTSERCSTIFAKLMVITGILALAGLFWWLAQHT</sequence>